<dbReference type="Pfam" id="PF02771">
    <property type="entry name" value="Acyl-CoA_dh_N"/>
    <property type="match status" value="1"/>
</dbReference>
<keyword evidence="5" id="KW-0101">Branched-chain amino acid catabolism</keyword>
<dbReference type="KEGG" id="apes:FOC84_21335"/>
<keyword evidence="6" id="KW-0285">Flavoprotein</keyword>
<dbReference type="Pfam" id="PF00441">
    <property type="entry name" value="Acyl-CoA_dh_1"/>
    <property type="match status" value="1"/>
</dbReference>
<evidence type="ECO:0000259" key="14">
    <source>
        <dbReference type="Pfam" id="PF02771"/>
    </source>
</evidence>
<dbReference type="GO" id="GO:0003995">
    <property type="term" value="F:acyl-CoA dehydrogenase activity"/>
    <property type="evidence" value="ECO:0007669"/>
    <property type="project" value="InterPro"/>
</dbReference>
<comment type="pathway">
    <text evidence="3">Amino-acid degradation; L-valine degradation.</text>
</comment>
<dbReference type="AlphaFoldDB" id="A0A7D4I1Q9"/>
<dbReference type="GO" id="GO:0033539">
    <property type="term" value="P:fatty acid beta-oxidation using acyl-CoA dehydrogenase"/>
    <property type="evidence" value="ECO:0007669"/>
    <property type="project" value="TreeGrafter"/>
</dbReference>
<evidence type="ECO:0000313" key="16">
    <source>
        <dbReference type="Proteomes" id="UP000500970"/>
    </source>
</evidence>
<dbReference type="GO" id="GO:0005737">
    <property type="term" value="C:cytoplasm"/>
    <property type="evidence" value="ECO:0007669"/>
    <property type="project" value="TreeGrafter"/>
</dbReference>
<proteinExistence type="inferred from homology"/>
<dbReference type="InterPro" id="IPR037069">
    <property type="entry name" value="AcylCoA_DH/ox_N_sf"/>
</dbReference>
<comment type="pathway">
    <text evidence="2">Siderophore biosynthesis; mycobactin biosynthesis.</text>
</comment>
<dbReference type="Pfam" id="PF02770">
    <property type="entry name" value="Acyl-CoA_dh_M"/>
    <property type="match status" value="1"/>
</dbReference>
<keyword evidence="7" id="KW-0274">FAD</keyword>
<evidence type="ECO:0000256" key="8">
    <source>
        <dbReference type="ARBA" id="ARBA00023002"/>
    </source>
</evidence>
<dbReference type="Gene3D" id="1.20.140.10">
    <property type="entry name" value="Butyryl-CoA Dehydrogenase, subunit A, domain 3"/>
    <property type="match status" value="1"/>
</dbReference>
<comment type="function">
    <text evidence="9">Catalyzes the dehydrogenation at the alpha-beta position of ACP-bound acyl chains. This results in the introduction of a double bond in the lipidic chain, which is further transferred to the epsilon-amino group of lysine residue in the mycobactin core by MbtK.</text>
</comment>
<dbReference type="InterPro" id="IPR006089">
    <property type="entry name" value="Acyl-CoA_DH_CS"/>
</dbReference>
<protein>
    <recommendedName>
        <fullName evidence="10">Acyl-[acyl-carrier-protein] dehydrogenase MbtN</fullName>
    </recommendedName>
    <alternativeName>
        <fullName evidence="11">Mycobactin synthase protein N</fullName>
    </alternativeName>
</protein>
<dbReference type="SUPFAM" id="SSF47203">
    <property type="entry name" value="Acyl-CoA dehydrogenase C-terminal domain-like"/>
    <property type="match status" value="1"/>
</dbReference>
<dbReference type="InterPro" id="IPR009075">
    <property type="entry name" value="AcylCo_DH/oxidase_C"/>
</dbReference>
<evidence type="ECO:0000256" key="4">
    <source>
        <dbReference type="ARBA" id="ARBA00009347"/>
    </source>
</evidence>
<keyword evidence="16" id="KW-1185">Reference proteome</keyword>
<dbReference type="PANTHER" id="PTHR48083">
    <property type="entry name" value="MEDIUM-CHAIN SPECIFIC ACYL-COA DEHYDROGENASE, MITOCHONDRIAL-RELATED"/>
    <property type="match status" value="1"/>
</dbReference>
<dbReference type="FunFam" id="2.40.110.10:FF:000001">
    <property type="entry name" value="Acyl-CoA dehydrogenase, mitochondrial"/>
    <property type="match status" value="1"/>
</dbReference>
<keyword evidence="8" id="KW-0560">Oxidoreductase</keyword>
<sequence>MRTALREDHEHYRDQVRKFVQREIAPYHQEWEKAGIVPRETWLKAGRDGLLLPAIPEEYGGGGGDFGHSIVVIEELMRVLATGPGFPLHSDIVAPYLLAYGTEEQRQRWLPPMARGEKIGAIAMTEPGTGSDLKAMRTTARRDGDHYVINGAKTFITNGSNSDLVILACKTDPEQGTRGISLIVVEAGAAGYTKGPLLEKIGLKAQDTCELFFDAVRVPVGNLLGDEGKGFGYLMHQLAQERLMVATRSPVVMEAMLEETVNYTRNRKAFGQAIFDHQATRFKLAEVKARATACRVFVDHCIALHFKQQLTSEMAAMVKLYATELQGQIVDELLQLHGGYGFMREYPIARAFVDSRVQRIYGGTSEIMKEIISRTL</sequence>
<dbReference type="InterPro" id="IPR046373">
    <property type="entry name" value="Acyl-CoA_Oxase/DH_mid-dom_sf"/>
</dbReference>
<evidence type="ECO:0000256" key="6">
    <source>
        <dbReference type="ARBA" id="ARBA00022630"/>
    </source>
</evidence>
<dbReference type="Gene3D" id="1.10.540.10">
    <property type="entry name" value="Acyl-CoA dehydrogenase/oxidase, N-terminal domain"/>
    <property type="match status" value="1"/>
</dbReference>
<dbReference type="SUPFAM" id="SSF56645">
    <property type="entry name" value="Acyl-CoA dehydrogenase NM domain-like"/>
    <property type="match status" value="1"/>
</dbReference>
<evidence type="ECO:0000256" key="7">
    <source>
        <dbReference type="ARBA" id="ARBA00022827"/>
    </source>
</evidence>
<evidence type="ECO:0000256" key="10">
    <source>
        <dbReference type="ARBA" id="ARBA00040394"/>
    </source>
</evidence>
<comment type="cofactor">
    <cofactor evidence="1">
        <name>FAD</name>
        <dbReference type="ChEBI" id="CHEBI:57692"/>
    </cofactor>
</comment>
<dbReference type="GO" id="GO:0009083">
    <property type="term" value="P:branched-chain amino acid catabolic process"/>
    <property type="evidence" value="ECO:0007669"/>
    <property type="project" value="UniProtKB-KW"/>
</dbReference>
<evidence type="ECO:0000256" key="1">
    <source>
        <dbReference type="ARBA" id="ARBA00001974"/>
    </source>
</evidence>
<dbReference type="InterPro" id="IPR036250">
    <property type="entry name" value="AcylCo_DH-like_C"/>
</dbReference>
<organism evidence="15 16">
    <name type="scientific">Achromobacter pestifer</name>
    <dbReference type="NCBI Taxonomy" id="1353889"/>
    <lineage>
        <taxon>Bacteria</taxon>
        <taxon>Pseudomonadati</taxon>
        <taxon>Pseudomonadota</taxon>
        <taxon>Betaproteobacteria</taxon>
        <taxon>Burkholderiales</taxon>
        <taxon>Alcaligenaceae</taxon>
        <taxon>Achromobacter</taxon>
    </lineage>
</organism>
<gene>
    <name evidence="15" type="ORF">FOC84_21335</name>
</gene>
<dbReference type="Gene3D" id="2.40.110.10">
    <property type="entry name" value="Butyryl-CoA Dehydrogenase, subunit A, domain 2"/>
    <property type="match status" value="1"/>
</dbReference>
<evidence type="ECO:0000259" key="12">
    <source>
        <dbReference type="Pfam" id="PF00441"/>
    </source>
</evidence>
<dbReference type="RefSeq" id="WP_173146188.1">
    <property type="nucleotide sequence ID" value="NZ_CP053985.1"/>
</dbReference>
<dbReference type="InterPro" id="IPR006091">
    <property type="entry name" value="Acyl-CoA_Oxase/DH_mid-dom"/>
</dbReference>
<dbReference type="Proteomes" id="UP000500970">
    <property type="component" value="Chromosome"/>
</dbReference>
<reference evidence="15 16" key="1">
    <citation type="submission" date="2020-05" db="EMBL/GenBank/DDBJ databases">
        <title>FDA dAtabase for Regulatory Grade micrObial Sequences (FDA-ARGOS): Supporting development and validation of Infectious Disease Dx tests.</title>
        <authorList>
            <person name="Sproer C."/>
            <person name="Gronow S."/>
            <person name="Severitt S."/>
            <person name="Schroder I."/>
            <person name="Tallon L."/>
            <person name="Sadzewicz L."/>
            <person name="Zhao X."/>
            <person name="Vavikolanu K."/>
            <person name="Mehta A."/>
            <person name="Aluvathingal J."/>
            <person name="Nadendla S."/>
            <person name="Myers T."/>
            <person name="Yan Y."/>
            <person name="Sichtig H."/>
        </authorList>
    </citation>
    <scope>NUCLEOTIDE SEQUENCE [LARGE SCALE GENOMIC DNA]</scope>
    <source>
        <strain evidence="15 16">FDAARGOS_790</strain>
    </source>
</reference>
<dbReference type="InterPro" id="IPR050741">
    <property type="entry name" value="Acyl-CoA_dehydrogenase"/>
</dbReference>
<evidence type="ECO:0000256" key="11">
    <source>
        <dbReference type="ARBA" id="ARBA00042660"/>
    </source>
</evidence>
<evidence type="ECO:0000256" key="5">
    <source>
        <dbReference type="ARBA" id="ARBA00022456"/>
    </source>
</evidence>
<name>A0A7D4I1Q9_9BURK</name>
<evidence type="ECO:0000256" key="9">
    <source>
        <dbReference type="ARBA" id="ARBA00037085"/>
    </source>
</evidence>
<evidence type="ECO:0000259" key="13">
    <source>
        <dbReference type="Pfam" id="PF02770"/>
    </source>
</evidence>
<dbReference type="InterPro" id="IPR013786">
    <property type="entry name" value="AcylCoA_DH/ox_N"/>
</dbReference>
<comment type="similarity">
    <text evidence="4">Belongs to the acyl-CoA dehydrogenase family.</text>
</comment>
<evidence type="ECO:0000256" key="3">
    <source>
        <dbReference type="ARBA" id="ARBA00005109"/>
    </source>
</evidence>
<dbReference type="FunFam" id="1.10.540.10:FF:000009">
    <property type="entry name" value="Probable acyl-CoA dehydrogenase"/>
    <property type="match status" value="1"/>
</dbReference>
<feature type="domain" description="Acyl-CoA dehydrogenase/oxidase N-terminal" evidence="14">
    <location>
        <begin position="7"/>
        <end position="117"/>
    </location>
</feature>
<evidence type="ECO:0000256" key="2">
    <source>
        <dbReference type="ARBA" id="ARBA00005102"/>
    </source>
</evidence>
<dbReference type="PROSITE" id="PS00073">
    <property type="entry name" value="ACYL_COA_DH_2"/>
    <property type="match status" value="1"/>
</dbReference>
<feature type="domain" description="Acyl-CoA dehydrogenase/oxidase C-terminal" evidence="12">
    <location>
        <begin position="228"/>
        <end position="375"/>
    </location>
</feature>
<dbReference type="InterPro" id="IPR009100">
    <property type="entry name" value="AcylCoA_DH/oxidase_NM_dom_sf"/>
</dbReference>
<accession>A0A7D4I1Q9</accession>
<dbReference type="FunFam" id="1.20.140.10:FF:000001">
    <property type="entry name" value="Acyl-CoA dehydrogenase"/>
    <property type="match status" value="1"/>
</dbReference>
<dbReference type="EMBL" id="CP053985">
    <property type="protein sequence ID" value="QKH37338.1"/>
    <property type="molecule type" value="Genomic_DNA"/>
</dbReference>
<dbReference type="PANTHER" id="PTHR48083:SF20">
    <property type="entry name" value="LONG-CHAIN SPECIFIC ACYL-COA DEHYDROGENASE, MITOCHONDRIAL"/>
    <property type="match status" value="1"/>
</dbReference>
<evidence type="ECO:0000313" key="15">
    <source>
        <dbReference type="EMBL" id="QKH37338.1"/>
    </source>
</evidence>
<feature type="domain" description="Acyl-CoA oxidase/dehydrogenase middle" evidence="13">
    <location>
        <begin position="121"/>
        <end position="216"/>
    </location>
</feature>
<dbReference type="GO" id="GO:0050660">
    <property type="term" value="F:flavin adenine dinucleotide binding"/>
    <property type="evidence" value="ECO:0007669"/>
    <property type="project" value="InterPro"/>
</dbReference>